<dbReference type="eggNOG" id="COG1566">
    <property type="taxonomic scope" value="Bacteria"/>
</dbReference>
<dbReference type="Gene3D" id="2.40.50.100">
    <property type="match status" value="1"/>
</dbReference>
<dbReference type="PANTHER" id="PTHR30386">
    <property type="entry name" value="MEMBRANE FUSION SUBUNIT OF EMRAB-TOLC MULTIDRUG EFFLUX PUMP"/>
    <property type="match status" value="1"/>
</dbReference>
<dbReference type="PANTHER" id="PTHR30386:SF26">
    <property type="entry name" value="TRANSPORT PROTEIN COMB"/>
    <property type="match status" value="1"/>
</dbReference>
<dbReference type="Pfam" id="PF26002">
    <property type="entry name" value="Beta-barrel_AprE"/>
    <property type="match status" value="1"/>
</dbReference>
<proteinExistence type="inferred from homology"/>
<dbReference type="Proteomes" id="UP000002715">
    <property type="component" value="Chromosome"/>
</dbReference>
<dbReference type="EMBL" id="CP000111">
    <property type="protein sequence ID" value="ABB50242.1"/>
    <property type="molecule type" value="Genomic_DNA"/>
</dbReference>
<dbReference type="STRING" id="74546.PMT9312_1183"/>
<evidence type="ECO:0000256" key="2">
    <source>
        <dbReference type="ARBA" id="ARBA00009477"/>
    </source>
</evidence>
<organism evidence="8 9">
    <name type="scientific">Prochlorococcus marinus (strain MIT 9312)</name>
    <dbReference type="NCBI Taxonomy" id="74546"/>
    <lineage>
        <taxon>Bacteria</taxon>
        <taxon>Bacillati</taxon>
        <taxon>Cyanobacteriota</taxon>
        <taxon>Cyanophyceae</taxon>
        <taxon>Synechococcales</taxon>
        <taxon>Prochlorococcaceae</taxon>
        <taxon>Prochlorococcus</taxon>
    </lineage>
</organism>
<dbReference type="AlphaFoldDB" id="Q31A53"/>
<dbReference type="InterPro" id="IPR058982">
    <property type="entry name" value="Beta-barrel_AprE"/>
</dbReference>
<evidence type="ECO:0000259" key="7">
    <source>
        <dbReference type="Pfam" id="PF26002"/>
    </source>
</evidence>
<keyword evidence="5 6" id="KW-0472">Membrane</keyword>
<dbReference type="Gene3D" id="2.40.30.170">
    <property type="match status" value="1"/>
</dbReference>
<evidence type="ECO:0000256" key="1">
    <source>
        <dbReference type="ARBA" id="ARBA00004167"/>
    </source>
</evidence>
<evidence type="ECO:0000256" key="5">
    <source>
        <dbReference type="ARBA" id="ARBA00023136"/>
    </source>
</evidence>
<keyword evidence="3 6" id="KW-0812">Transmembrane</keyword>
<dbReference type="RefSeq" id="WP_011376732.1">
    <property type="nucleotide sequence ID" value="NC_007577.1"/>
</dbReference>
<dbReference type="PRINTS" id="PR01490">
    <property type="entry name" value="RTXTOXIND"/>
</dbReference>
<evidence type="ECO:0000256" key="6">
    <source>
        <dbReference type="SAM" id="Phobius"/>
    </source>
</evidence>
<comment type="similarity">
    <text evidence="2">Belongs to the membrane fusion protein (MFP) (TC 8.A.1) family.</text>
</comment>
<feature type="transmembrane region" description="Helical" evidence="6">
    <location>
        <begin position="15"/>
        <end position="37"/>
    </location>
</feature>
<evidence type="ECO:0000313" key="9">
    <source>
        <dbReference type="Proteomes" id="UP000002715"/>
    </source>
</evidence>
<evidence type="ECO:0000256" key="4">
    <source>
        <dbReference type="ARBA" id="ARBA00022989"/>
    </source>
</evidence>
<gene>
    <name evidence="8" type="ordered locus">PMT9312_1183</name>
</gene>
<dbReference type="GO" id="GO:0016020">
    <property type="term" value="C:membrane"/>
    <property type="evidence" value="ECO:0007669"/>
    <property type="project" value="UniProtKB-SubCell"/>
</dbReference>
<dbReference type="HOGENOM" id="CLU_023976_0_0_3"/>
<keyword evidence="4 6" id="KW-1133">Transmembrane helix</keyword>
<dbReference type="SUPFAM" id="SSF111369">
    <property type="entry name" value="HlyD-like secretion proteins"/>
    <property type="match status" value="1"/>
</dbReference>
<feature type="domain" description="AprE-like beta-barrel" evidence="7">
    <location>
        <begin position="206"/>
        <end position="291"/>
    </location>
</feature>
<sequence>MDFDNEAILYKPASLWIRGLIWAIVGSFSFGFIYACFARMDEVVIAKGELQALGAERPIRAPISGIVSEIFIKEGDSVEKDSKLLRFDSNVLHAKKEGLEAKLGELESSIQSEKEILKEISILADAGGIQKLQYLQQKNKVSELGYEKKQVEAEIKELNFDKSKTLLVSPVKGKVFNLISVSKGFAANQGETLLKIVPSGDTEAKIFLKNSDIGFVKSNMKAKIRVDAFPFTQFGSIEGILKSIGDEVIRSNQQNQSSLFPAYVSLEKQYLEKNGEKFFVRSGQSVSVNLIVRDKRIISLLTDAIDKAIDSLRGIKS</sequence>
<dbReference type="KEGG" id="pmi:PMT9312_1183"/>
<accession>Q31A53</accession>
<evidence type="ECO:0000256" key="3">
    <source>
        <dbReference type="ARBA" id="ARBA00022692"/>
    </source>
</evidence>
<dbReference type="OrthoDB" id="553569at2"/>
<comment type="subcellular location">
    <subcellularLocation>
        <location evidence="1">Membrane</location>
        <topology evidence="1">Single-pass membrane protein</topology>
    </subcellularLocation>
</comment>
<evidence type="ECO:0000313" key="8">
    <source>
        <dbReference type="EMBL" id="ABB50242.1"/>
    </source>
</evidence>
<reference evidence="9" key="1">
    <citation type="submission" date="2005-07" db="EMBL/GenBank/DDBJ databases">
        <title>Complete sequence of Prochlorococcus marinus str. MIT 9312.</title>
        <authorList>
            <consortium name="US DOE Joint Genome Institute"/>
            <person name="Copeland A."/>
            <person name="Lucas S."/>
            <person name="Lapidus A."/>
            <person name="Barry K."/>
            <person name="Detter J.C."/>
            <person name="Glavina T."/>
            <person name="Hammon N."/>
            <person name="Israni S."/>
            <person name="Pitluck S."/>
            <person name="Thiel J."/>
            <person name="Schmutz J."/>
            <person name="Larimer F."/>
            <person name="Land M."/>
            <person name="Kyrpides N."/>
            <person name="Lykidis A."/>
            <person name="Richardson P."/>
        </authorList>
    </citation>
    <scope>NUCLEOTIDE SEQUENCE [LARGE SCALE GENOMIC DNA]</scope>
    <source>
        <strain evidence="9">MIT 9312</strain>
    </source>
</reference>
<protein>
    <submittedName>
        <fullName evidence="8">Leukotoxin secretion protein-like protein</fullName>
    </submittedName>
</protein>
<name>Q31A53_PROM9</name>
<dbReference type="InterPro" id="IPR050739">
    <property type="entry name" value="MFP"/>
</dbReference>